<evidence type="ECO:0000313" key="3">
    <source>
        <dbReference type="Proteomes" id="UP001196413"/>
    </source>
</evidence>
<gene>
    <name evidence="2" type="ORF">KIN20_008217</name>
</gene>
<dbReference type="AlphaFoldDB" id="A0AAD5QKI1"/>
<organism evidence="2 3">
    <name type="scientific">Parelaphostrongylus tenuis</name>
    <name type="common">Meningeal worm</name>
    <dbReference type="NCBI Taxonomy" id="148309"/>
    <lineage>
        <taxon>Eukaryota</taxon>
        <taxon>Metazoa</taxon>
        <taxon>Ecdysozoa</taxon>
        <taxon>Nematoda</taxon>
        <taxon>Chromadorea</taxon>
        <taxon>Rhabditida</taxon>
        <taxon>Rhabditina</taxon>
        <taxon>Rhabditomorpha</taxon>
        <taxon>Strongyloidea</taxon>
        <taxon>Metastrongylidae</taxon>
        <taxon>Parelaphostrongylus</taxon>
    </lineage>
</organism>
<feature type="region of interest" description="Disordered" evidence="1">
    <location>
        <begin position="101"/>
        <end position="129"/>
    </location>
</feature>
<evidence type="ECO:0000256" key="1">
    <source>
        <dbReference type="SAM" id="MobiDB-lite"/>
    </source>
</evidence>
<dbReference type="EMBL" id="JAHQIW010001293">
    <property type="protein sequence ID" value="KAJ1352030.1"/>
    <property type="molecule type" value="Genomic_DNA"/>
</dbReference>
<proteinExistence type="predicted"/>
<keyword evidence="3" id="KW-1185">Reference proteome</keyword>
<accession>A0AAD5QKI1</accession>
<comment type="caution">
    <text evidence="2">The sequence shown here is derived from an EMBL/GenBank/DDBJ whole genome shotgun (WGS) entry which is preliminary data.</text>
</comment>
<evidence type="ECO:0000313" key="2">
    <source>
        <dbReference type="EMBL" id="KAJ1352030.1"/>
    </source>
</evidence>
<name>A0AAD5QKI1_PARTN</name>
<sequence>MADVLSNVDSFEVRLCCDISPQLNVDEQIILAVSPFAMLPALLGDFEKTFIIRGFAERCRTDGRELVNHRNFRLIISGKVIAHFSGMNLGSYEEKQPIRLSTQSTQQGSTIEVEDVTSTSSKRRSERFGNSVDISPLGGEIKKAKRHEISYEAVRRHYGDGDVGSYEEKPPSRLPHKVHNPVPLWRRKRLLPRPTKGDQNALDLRSLMKPCAAWPLVCVCTECPRQPRARRSVVLEARRRSIAGRRDIRSTSIVC</sequence>
<protein>
    <submittedName>
        <fullName evidence="2">Uncharacterized protein</fullName>
    </submittedName>
</protein>
<reference evidence="2" key="1">
    <citation type="submission" date="2021-06" db="EMBL/GenBank/DDBJ databases">
        <title>Parelaphostrongylus tenuis whole genome reference sequence.</title>
        <authorList>
            <person name="Garwood T.J."/>
            <person name="Larsen P.A."/>
            <person name="Fountain-Jones N.M."/>
            <person name="Garbe J.R."/>
            <person name="Macchietto M.G."/>
            <person name="Kania S.A."/>
            <person name="Gerhold R.W."/>
            <person name="Richards J.E."/>
            <person name="Wolf T.M."/>
        </authorList>
    </citation>
    <scope>NUCLEOTIDE SEQUENCE</scope>
    <source>
        <strain evidence="2">MNPRO001-30</strain>
        <tissue evidence="2">Meninges</tissue>
    </source>
</reference>
<dbReference type="Proteomes" id="UP001196413">
    <property type="component" value="Unassembled WGS sequence"/>
</dbReference>
<feature type="compositionally biased region" description="Polar residues" evidence="1">
    <location>
        <begin position="101"/>
        <end position="120"/>
    </location>
</feature>